<accession>A0A4Z1JF13</accession>
<sequence>MPCVYNATLFTWDAVTPHSGSMAALDNYSYDLVLQIALGFRYKWWKSLEFVLAVVMDVVVVPVVKVRILLEGLKLWARMGFLTENPGWELRY</sequence>
<reference evidence="1 2" key="1">
    <citation type="submission" date="2017-12" db="EMBL/GenBank/DDBJ databases">
        <title>Comparative genomics of Botrytis spp.</title>
        <authorList>
            <person name="Valero-Jimenez C.A."/>
            <person name="Tapia P."/>
            <person name="Veloso J."/>
            <person name="Silva-Moreno E."/>
            <person name="Staats M."/>
            <person name="Valdes J.H."/>
            <person name="Van Kan J.A.L."/>
        </authorList>
    </citation>
    <scope>NUCLEOTIDE SEQUENCE [LARGE SCALE GENOMIC DNA]</scope>
    <source>
        <strain evidence="1 2">Be9601</strain>
    </source>
</reference>
<organism evidence="1 2">
    <name type="scientific">Botrytis elliptica</name>
    <dbReference type="NCBI Taxonomy" id="278938"/>
    <lineage>
        <taxon>Eukaryota</taxon>
        <taxon>Fungi</taxon>
        <taxon>Dikarya</taxon>
        <taxon>Ascomycota</taxon>
        <taxon>Pezizomycotina</taxon>
        <taxon>Leotiomycetes</taxon>
        <taxon>Helotiales</taxon>
        <taxon>Sclerotiniaceae</taxon>
        <taxon>Botrytis</taxon>
    </lineage>
</organism>
<name>A0A4Z1JF13_9HELO</name>
<proteinExistence type="predicted"/>
<dbReference type="AlphaFoldDB" id="A0A4Z1JF13"/>
<comment type="caution">
    <text evidence="1">The sequence shown here is derived from an EMBL/GenBank/DDBJ whole genome shotgun (WGS) entry which is preliminary data.</text>
</comment>
<evidence type="ECO:0000313" key="1">
    <source>
        <dbReference type="EMBL" id="TGO72371.1"/>
    </source>
</evidence>
<evidence type="ECO:0000313" key="2">
    <source>
        <dbReference type="Proteomes" id="UP000297229"/>
    </source>
</evidence>
<protein>
    <submittedName>
        <fullName evidence="1">Uncharacterized protein</fullName>
    </submittedName>
</protein>
<keyword evidence="2" id="KW-1185">Reference proteome</keyword>
<gene>
    <name evidence="1" type="ORF">BELL_0462g00060</name>
</gene>
<dbReference type="EMBL" id="PQXM01000460">
    <property type="protein sequence ID" value="TGO72371.1"/>
    <property type="molecule type" value="Genomic_DNA"/>
</dbReference>
<dbReference type="Proteomes" id="UP000297229">
    <property type="component" value="Unassembled WGS sequence"/>
</dbReference>